<proteinExistence type="predicted"/>
<evidence type="ECO:0000256" key="3">
    <source>
        <dbReference type="ARBA" id="ARBA00012438"/>
    </source>
</evidence>
<dbReference type="GO" id="GO:0005524">
    <property type="term" value="F:ATP binding"/>
    <property type="evidence" value="ECO:0007669"/>
    <property type="project" value="UniProtKB-KW"/>
</dbReference>
<dbReference type="CDD" id="cd06225">
    <property type="entry name" value="HAMP"/>
    <property type="match status" value="1"/>
</dbReference>
<sequence>MTGRWARWSLRRRLSTSFAAALVTVLLIGVAVFMVALSSLLSGGARTSARAQAEQLASIVATGGLSPPAALESVPADGARLQVIDAATGAVLAGSDVIARHQVLSNSRPPPGHEVVVARGGVLLGDDSSTLVTRSARTPDGRLYVVVVSRPHAVEARTFTSATVLLVIGAAIWVLLVLVMVDRIVRRTLRPVMQIHQDVSRISSAGSTERVTVPPSGDEIAALAQTMNDMLDRLTRADTAGRQLISDASHELRSPLATIRATLETAPAAEQATPSSRVLYQEVLRMQHLVENMLTLAKAADPGLQLVAEDVDLDDLVDLELRRLRQSTPLVVSGSVRAARVRGDPARLGQVLRNLTDNAARYAASQVSIDLRSEDGRAVITVDDDGPGIPVQDREAVFERFSRLQPSRDRDAGGSGLGLAIARTLVGKHGGTVIVGESPRGGARFVMSLALAPPDDSPAQGPGSD</sequence>
<dbReference type="InterPro" id="IPR004358">
    <property type="entry name" value="Sig_transdc_His_kin-like_C"/>
</dbReference>
<evidence type="ECO:0000256" key="8">
    <source>
        <dbReference type="ARBA" id="ARBA00022989"/>
    </source>
</evidence>
<evidence type="ECO:0000256" key="7">
    <source>
        <dbReference type="ARBA" id="ARBA00022777"/>
    </source>
</evidence>
<dbReference type="GO" id="GO:0000155">
    <property type="term" value="F:phosphorelay sensor kinase activity"/>
    <property type="evidence" value="ECO:0007669"/>
    <property type="project" value="InterPro"/>
</dbReference>
<evidence type="ECO:0000256" key="10">
    <source>
        <dbReference type="ARBA" id="ARBA00023136"/>
    </source>
</evidence>
<protein>
    <recommendedName>
        <fullName evidence="3">histidine kinase</fullName>
        <ecNumber evidence="3">2.7.13.3</ecNumber>
    </recommendedName>
</protein>
<dbReference type="SUPFAM" id="SSF55874">
    <property type="entry name" value="ATPase domain of HSP90 chaperone/DNA topoisomerase II/histidine kinase"/>
    <property type="match status" value="1"/>
</dbReference>
<keyword evidence="4" id="KW-0597">Phosphoprotein</keyword>
<dbReference type="Pfam" id="PF00512">
    <property type="entry name" value="HisKA"/>
    <property type="match status" value="1"/>
</dbReference>
<dbReference type="Gene3D" id="1.10.287.130">
    <property type="match status" value="1"/>
</dbReference>
<dbReference type="SMART" id="SM00387">
    <property type="entry name" value="HATPase_c"/>
    <property type="match status" value="1"/>
</dbReference>
<comment type="catalytic activity">
    <reaction evidence="1">
        <text>ATP + protein L-histidine = ADP + protein N-phospho-L-histidine.</text>
        <dbReference type="EC" id="2.7.13.3"/>
    </reaction>
</comment>
<keyword evidence="14" id="KW-0067">ATP-binding</keyword>
<accession>A0AAU8DI82</accession>
<keyword evidence="10 11" id="KW-0472">Membrane</keyword>
<dbReference type="PRINTS" id="PR00344">
    <property type="entry name" value="BCTRLSENSOR"/>
</dbReference>
<keyword evidence="5" id="KW-0808">Transferase</keyword>
<dbReference type="InterPro" id="IPR036097">
    <property type="entry name" value="HisK_dim/P_sf"/>
</dbReference>
<dbReference type="SMART" id="SM00388">
    <property type="entry name" value="HisKA"/>
    <property type="match status" value="1"/>
</dbReference>
<evidence type="ECO:0000256" key="6">
    <source>
        <dbReference type="ARBA" id="ARBA00022692"/>
    </source>
</evidence>
<evidence type="ECO:0000256" key="4">
    <source>
        <dbReference type="ARBA" id="ARBA00022553"/>
    </source>
</evidence>
<dbReference type="RefSeq" id="WP_353647522.1">
    <property type="nucleotide sequence ID" value="NZ_CP159218.1"/>
</dbReference>
<dbReference type="SUPFAM" id="SSF47384">
    <property type="entry name" value="Homodimeric domain of signal transducing histidine kinase"/>
    <property type="match status" value="1"/>
</dbReference>
<keyword evidence="9" id="KW-0902">Two-component regulatory system</keyword>
<dbReference type="Pfam" id="PF00672">
    <property type="entry name" value="HAMP"/>
    <property type="match status" value="1"/>
</dbReference>
<dbReference type="InterPro" id="IPR003594">
    <property type="entry name" value="HATPase_dom"/>
</dbReference>
<gene>
    <name evidence="14" type="ORF">ABLG96_11470</name>
</gene>
<keyword evidence="8 11" id="KW-1133">Transmembrane helix</keyword>
<dbReference type="Gene3D" id="6.10.340.10">
    <property type="match status" value="1"/>
</dbReference>
<feature type="domain" description="HAMP" evidence="13">
    <location>
        <begin position="186"/>
        <end position="239"/>
    </location>
</feature>
<evidence type="ECO:0000256" key="11">
    <source>
        <dbReference type="SAM" id="Phobius"/>
    </source>
</evidence>
<dbReference type="InterPro" id="IPR036890">
    <property type="entry name" value="HATPase_C_sf"/>
</dbReference>
<evidence type="ECO:0000256" key="2">
    <source>
        <dbReference type="ARBA" id="ARBA00004236"/>
    </source>
</evidence>
<keyword evidence="6 11" id="KW-0812">Transmembrane</keyword>
<dbReference type="InterPro" id="IPR005467">
    <property type="entry name" value="His_kinase_dom"/>
</dbReference>
<dbReference type="Gene3D" id="3.30.565.10">
    <property type="entry name" value="Histidine kinase-like ATPase, C-terminal domain"/>
    <property type="match status" value="1"/>
</dbReference>
<dbReference type="CDD" id="cd00082">
    <property type="entry name" value="HisKA"/>
    <property type="match status" value="1"/>
</dbReference>
<feature type="transmembrane region" description="Helical" evidence="11">
    <location>
        <begin position="159"/>
        <end position="181"/>
    </location>
</feature>
<organism evidence="14">
    <name type="scientific">Nakamurella sp. A5-74</name>
    <dbReference type="NCBI Taxonomy" id="3158264"/>
    <lineage>
        <taxon>Bacteria</taxon>
        <taxon>Bacillati</taxon>
        <taxon>Actinomycetota</taxon>
        <taxon>Actinomycetes</taxon>
        <taxon>Nakamurellales</taxon>
        <taxon>Nakamurellaceae</taxon>
        <taxon>Nakamurella</taxon>
    </lineage>
</organism>
<evidence type="ECO:0000259" key="13">
    <source>
        <dbReference type="PROSITE" id="PS50885"/>
    </source>
</evidence>
<name>A0AAU8DI82_9ACTN</name>
<dbReference type="AlphaFoldDB" id="A0AAU8DI82"/>
<dbReference type="InterPro" id="IPR050428">
    <property type="entry name" value="TCS_sensor_his_kinase"/>
</dbReference>
<evidence type="ECO:0000256" key="9">
    <source>
        <dbReference type="ARBA" id="ARBA00023012"/>
    </source>
</evidence>
<evidence type="ECO:0000259" key="12">
    <source>
        <dbReference type="PROSITE" id="PS50109"/>
    </source>
</evidence>
<reference evidence="14" key="1">
    <citation type="submission" date="2024-05" db="EMBL/GenBank/DDBJ databases">
        <authorList>
            <person name="Cai S.Y."/>
            <person name="Jin L.M."/>
            <person name="Li H.R."/>
        </authorList>
    </citation>
    <scope>NUCLEOTIDE SEQUENCE</scope>
    <source>
        <strain evidence="14">A5-74</strain>
    </source>
</reference>
<evidence type="ECO:0000256" key="5">
    <source>
        <dbReference type="ARBA" id="ARBA00022679"/>
    </source>
</evidence>
<dbReference type="InterPro" id="IPR003661">
    <property type="entry name" value="HisK_dim/P_dom"/>
</dbReference>
<evidence type="ECO:0000313" key="14">
    <source>
        <dbReference type="EMBL" id="XCG61906.1"/>
    </source>
</evidence>
<dbReference type="Pfam" id="PF02518">
    <property type="entry name" value="HATPase_c"/>
    <property type="match status" value="1"/>
</dbReference>
<keyword evidence="7" id="KW-0418">Kinase</keyword>
<dbReference type="GO" id="GO:0005886">
    <property type="term" value="C:plasma membrane"/>
    <property type="evidence" value="ECO:0007669"/>
    <property type="project" value="UniProtKB-SubCell"/>
</dbReference>
<dbReference type="EMBL" id="CP159218">
    <property type="protein sequence ID" value="XCG61906.1"/>
    <property type="molecule type" value="Genomic_DNA"/>
</dbReference>
<dbReference type="InterPro" id="IPR003660">
    <property type="entry name" value="HAMP_dom"/>
</dbReference>
<feature type="domain" description="Histidine kinase" evidence="12">
    <location>
        <begin position="247"/>
        <end position="453"/>
    </location>
</feature>
<dbReference type="PROSITE" id="PS50885">
    <property type="entry name" value="HAMP"/>
    <property type="match status" value="1"/>
</dbReference>
<dbReference type="SMART" id="SM00304">
    <property type="entry name" value="HAMP"/>
    <property type="match status" value="1"/>
</dbReference>
<dbReference type="PANTHER" id="PTHR45436:SF5">
    <property type="entry name" value="SENSOR HISTIDINE KINASE TRCS"/>
    <property type="match status" value="1"/>
</dbReference>
<dbReference type="EC" id="2.7.13.3" evidence="3"/>
<dbReference type="PROSITE" id="PS50109">
    <property type="entry name" value="HIS_KIN"/>
    <property type="match status" value="1"/>
</dbReference>
<dbReference type="SUPFAM" id="SSF158472">
    <property type="entry name" value="HAMP domain-like"/>
    <property type="match status" value="1"/>
</dbReference>
<keyword evidence="14" id="KW-0547">Nucleotide-binding</keyword>
<comment type="subcellular location">
    <subcellularLocation>
        <location evidence="2">Cell membrane</location>
    </subcellularLocation>
</comment>
<dbReference type="PANTHER" id="PTHR45436">
    <property type="entry name" value="SENSOR HISTIDINE KINASE YKOH"/>
    <property type="match status" value="1"/>
</dbReference>
<evidence type="ECO:0000256" key="1">
    <source>
        <dbReference type="ARBA" id="ARBA00000085"/>
    </source>
</evidence>